<dbReference type="InterPro" id="IPR023772">
    <property type="entry name" value="DNA-bd_HTH_TetR-type_CS"/>
</dbReference>
<dbReference type="PRINTS" id="PR00455">
    <property type="entry name" value="HTHTETR"/>
</dbReference>
<dbReference type="InterPro" id="IPR049445">
    <property type="entry name" value="TetR_SbtR-like_C"/>
</dbReference>
<evidence type="ECO:0000256" key="5">
    <source>
        <dbReference type="SAM" id="MobiDB-lite"/>
    </source>
</evidence>
<protein>
    <submittedName>
        <fullName evidence="7">Puatitve transcriptional regulator, TetR family</fullName>
    </submittedName>
</protein>
<dbReference type="PROSITE" id="PS01081">
    <property type="entry name" value="HTH_TETR_1"/>
    <property type="match status" value="1"/>
</dbReference>
<dbReference type="InterPro" id="IPR001647">
    <property type="entry name" value="HTH_TetR"/>
</dbReference>
<dbReference type="Proteomes" id="UP000019150">
    <property type="component" value="Chromosome"/>
</dbReference>
<dbReference type="AlphaFoldDB" id="W5TN71"/>
<dbReference type="SUPFAM" id="SSF48498">
    <property type="entry name" value="Tetracyclin repressor-like, C-terminal domain"/>
    <property type="match status" value="1"/>
</dbReference>
<name>W5TN71_9NOCA</name>
<dbReference type="PATRIC" id="fig|1415166.3.peg.5788"/>
<keyword evidence="1" id="KW-0805">Transcription regulation</keyword>
<evidence type="ECO:0000256" key="3">
    <source>
        <dbReference type="ARBA" id="ARBA00023163"/>
    </source>
</evidence>
<dbReference type="InterPro" id="IPR036271">
    <property type="entry name" value="Tet_transcr_reg_TetR-rel_C_sf"/>
</dbReference>
<sequence length="276" mass="29450">MNAPAPTASAVRIDARRNRARVLAAAQQAFAEYGMSVSLSEIARRAGVGAGTVHRHFPTKLDLLEAVIQQRMDRLTARALSLRDVPDPTAAFLDFCTEVVTRTPGNKAMCDVLDADDGWPRTLLQDAGDRFHLALSHLLDSAQRAGGVRADLTVADVLAIFSGCVAIQRVSNAHRELARPATMLLDAMRAESAVTKPENSPGGRNGSGAGDESAGPGRCPICAAELPRSSTGRPARYCSPACRQKAHRRRRAVGAEPVVAERATAASRTVDRARRV</sequence>
<evidence type="ECO:0000256" key="2">
    <source>
        <dbReference type="ARBA" id="ARBA00023125"/>
    </source>
</evidence>
<keyword evidence="8" id="KW-1185">Reference proteome</keyword>
<feature type="region of interest" description="Disordered" evidence="5">
    <location>
        <begin position="228"/>
        <end position="256"/>
    </location>
</feature>
<proteinExistence type="predicted"/>
<keyword evidence="3" id="KW-0804">Transcription</keyword>
<gene>
    <name evidence="7" type="ORF">NONO_c56180</name>
</gene>
<dbReference type="GO" id="GO:0003700">
    <property type="term" value="F:DNA-binding transcription factor activity"/>
    <property type="evidence" value="ECO:0007669"/>
    <property type="project" value="TreeGrafter"/>
</dbReference>
<dbReference type="EMBL" id="CP006850">
    <property type="protein sequence ID" value="AHH20398.1"/>
    <property type="molecule type" value="Genomic_DNA"/>
</dbReference>
<evidence type="ECO:0000313" key="8">
    <source>
        <dbReference type="Proteomes" id="UP000019150"/>
    </source>
</evidence>
<dbReference type="Pfam" id="PF00440">
    <property type="entry name" value="TetR_N"/>
    <property type="match status" value="1"/>
</dbReference>
<evidence type="ECO:0000256" key="1">
    <source>
        <dbReference type="ARBA" id="ARBA00023015"/>
    </source>
</evidence>
<dbReference type="SUPFAM" id="SSF46689">
    <property type="entry name" value="Homeodomain-like"/>
    <property type="match status" value="1"/>
</dbReference>
<dbReference type="PANTHER" id="PTHR30055">
    <property type="entry name" value="HTH-TYPE TRANSCRIPTIONAL REGULATOR RUTR"/>
    <property type="match status" value="1"/>
</dbReference>
<evidence type="ECO:0000259" key="6">
    <source>
        <dbReference type="PROSITE" id="PS50977"/>
    </source>
</evidence>
<feature type="region of interest" description="Disordered" evidence="5">
    <location>
        <begin position="191"/>
        <end position="216"/>
    </location>
</feature>
<evidence type="ECO:0000256" key="4">
    <source>
        <dbReference type="PROSITE-ProRule" id="PRU00335"/>
    </source>
</evidence>
<feature type="domain" description="HTH tetR-type" evidence="6">
    <location>
        <begin position="16"/>
        <end position="75"/>
    </location>
</feature>
<dbReference type="Gene3D" id="1.10.357.10">
    <property type="entry name" value="Tetracycline Repressor, domain 2"/>
    <property type="match status" value="1"/>
</dbReference>
<dbReference type="Pfam" id="PF21597">
    <property type="entry name" value="TetR_C_43"/>
    <property type="match status" value="1"/>
</dbReference>
<dbReference type="PANTHER" id="PTHR30055:SF234">
    <property type="entry name" value="HTH-TYPE TRANSCRIPTIONAL REGULATOR BETI"/>
    <property type="match status" value="1"/>
</dbReference>
<dbReference type="OrthoDB" id="9795011at2"/>
<organism evidence="7 8">
    <name type="scientific">Nocardia nova SH22a</name>
    <dbReference type="NCBI Taxonomy" id="1415166"/>
    <lineage>
        <taxon>Bacteria</taxon>
        <taxon>Bacillati</taxon>
        <taxon>Actinomycetota</taxon>
        <taxon>Actinomycetes</taxon>
        <taxon>Mycobacteriales</taxon>
        <taxon>Nocardiaceae</taxon>
        <taxon>Nocardia</taxon>
    </lineage>
</organism>
<feature type="DNA-binding region" description="H-T-H motif" evidence="4">
    <location>
        <begin position="38"/>
        <end position="57"/>
    </location>
</feature>
<dbReference type="HOGENOM" id="CLU_069356_17_1_11"/>
<dbReference type="InterPro" id="IPR050109">
    <property type="entry name" value="HTH-type_TetR-like_transc_reg"/>
</dbReference>
<evidence type="ECO:0000313" key="7">
    <source>
        <dbReference type="EMBL" id="AHH20398.1"/>
    </source>
</evidence>
<dbReference type="eggNOG" id="COG1309">
    <property type="taxonomic scope" value="Bacteria"/>
</dbReference>
<accession>W5TN71</accession>
<dbReference type="RefSeq" id="WP_025351764.1">
    <property type="nucleotide sequence ID" value="NZ_CP006850.1"/>
</dbReference>
<dbReference type="STRING" id="1415166.NONO_c56180"/>
<keyword evidence="2 4" id="KW-0238">DNA-binding</keyword>
<dbReference type="KEGG" id="nno:NONO_c56180"/>
<reference evidence="7 8" key="1">
    <citation type="journal article" date="2014" name="Appl. Environ. Microbiol.">
        <title>Insights into the Microbial Degradation of Rubber and Gutta-Percha by Analysis of the Complete Genome of Nocardia nova SH22a.</title>
        <authorList>
            <person name="Luo Q."/>
            <person name="Hiessl S."/>
            <person name="Poehlein A."/>
            <person name="Daniel R."/>
            <person name="Steinbuchel A."/>
        </authorList>
    </citation>
    <scope>NUCLEOTIDE SEQUENCE [LARGE SCALE GENOMIC DNA]</scope>
    <source>
        <strain evidence="7">SH22a</strain>
    </source>
</reference>
<dbReference type="PROSITE" id="PS50977">
    <property type="entry name" value="HTH_TETR_2"/>
    <property type="match status" value="1"/>
</dbReference>
<dbReference type="InterPro" id="IPR009057">
    <property type="entry name" value="Homeodomain-like_sf"/>
</dbReference>
<dbReference type="GO" id="GO:0000976">
    <property type="term" value="F:transcription cis-regulatory region binding"/>
    <property type="evidence" value="ECO:0007669"/>
    <property type="project" value="TreeGrafter"/>
</dbReference>